<dbReference type="PIRSF" id="PIRSF036428">
    <property type="entry name" value="CobL"/>
    <property type="match status" value="1"/>
</dbReference>
<keyword evidence="2" id="KW-0169">Cobalamin biosynthesis</keyword>
<dbReference type="InterPro" id="IPR035996">
    <property type="entry name" value="4pyrrol_Methylase_sf"/>
</dbReference>
<dbReference type="PANTHER" id="PTHR43182">
    <property type="entry name" value="COBALT-PRECORRIN-6B C(15)-METHYLTRANSFERASE (DECARBOXYLATING)"/>
    <property type="match status" value="1"/>
</dbReference>
<keyword evidence="4 7" id="KW-0808">Transferase</keyword>
<dbReference type="InterPro" id="IPR014776">
    <property type="entry name" value="4pyrrole_Mease_sub2"/>
</dbReference>
<dbReference type="KEGG" id="sgy:Sgly_2885"/>
<gene>
    <name evidence="7" type="ordered locus">Sgly_2885</name>
</gene>
<dbReference type="Pfam" id="PF00590">
    <property type="entry name" value="TP_methylase"/>
    <property type="match status" value="1"/>
</dbReference>
<dbReference type="PANTHER" id="PTHR43182:SF1">
    <property type="entry name" value="COBALT-PRECORRIN-7 C(5)-METHYLTRANSFERASE"/>
    <property type="match status" value="1"/>
</dbReference>
<dbReference type="SUPFAM" id="SSF53335">
    <property type="entry name" value="S-adenosyl-L-methionine-dependent methyltransferases"/>
    <property type="match status" value="1"/>
</dbReference>
<dbReference type="CDD" id="cd02440">
    <property type="entry name" value="AdoMet_MTases"/>
    <property type="match status" value="1"/>
</dbReference>
<evidence type="ECO:0000256" key="1">
    <source>
        <dbReference type="ARBA" id="ARBA00004953"/>
    </source>
</evidence>
<evidence type="ECO:0000256" key="4">
    <source>
        <dbReference type="ARBA" id="ARBA00022679"/>
    </source>
</evidence>
<evidence type="ECO:0000259" key="6">
    <source>
        <dbReference type="Pfam" id="PF00590"/>
    </source>
</evidence>
<dbReference type="eggNOG" id="COG2242">
    <property type="taxonomic scope" value="Bacteria"/>
</dbReference>
<evidence type="ECO:0000313" key="7">
    <source>
        <dbReference type="EMBL" id="ADY57154.1"/>
    </source>
</evidence>
<dbReference type="OrthoDB" id="9780707at2"/>
<dbReference type="HOGENOM" id="CLU_031955_1_2_9"/>
<dbReference type="InterPro" id="IPR000878">
    <property type="entry name" value="4pyrrol_Mease"/>
</dbReference>
<dbReference type="EC" id="2.1.1.132" evidence="7"/>
<dbReference type="SUPFAM" id="SSF53790">
    <property type="entry name" value="Tetrapyrrole methylase"/>
    <property type="match status" value="1"/>
</dbReference>
<comment type="pathway">
    <text evidence="1">Cofactor biosynthesis; adenosylcobalamin biosynthesis.</text>
</comment>
<dbReference type="Gene3D" id="3.40.50.150">
    <property type="entry name" value="Vaccinia Virus protein VP39"/>
    <property type="match status" value="1"/>
</dbReference>
<dbReference type="STRING" id="645991.Sgly_2885"/>
<dbReference type="InterPro" id="IPR029063">
    <property type="entry name" value="SAM-dependent_MTases_sf"/>
</dbReference>
<accession>F0SZ36</accession>
<dbReference type="InterPro" id="IPR012818">
    <property type="entry name" value="CbiE"/>
</dbReference>
<sequence length="404" mass="43593">MPRINIVGIGPGDRKTMTEEAVGAIQNSRYLIGDKRVLEPFEHFRKEMFYSSNVKEINNYLTGLGQEEEASVLVSGDVGFYSLAKRLLETGKREEIRLICGLSSLQVFCSRLGIPWQDVNVLSLHGRDGNVLNRVMRHRTVFIMTGGSCTPAAVCRELCRSGLETVRVSVGENLSYPGERITTGTAEALAEEDFAELSVMLVFNNSPVQGELTTSGLPDGMFIRGDAPMTKQEIRAVVLSKLQLAAGDTVYDIGAGTGSVAVEMALRLTEGTVFAIEKEPGAVDLLQQNKQKFAAYNLHILQAAAPEGLAALPCPDKAFIGGSGGRLKDILDLVYAKNPRARVVLTAITLQTLTQAAAYYEGRTDLKAEIIQVGISKAQKLGGYHLLTGQNPVFVITAESGALA</sequence>
<dbReference type="Gene3D" id="3.40.1010.10">
    <property type="entry name" value="Cobalt-precorrin-4 Transmethylase, Domain 1"/>
    <property type="match status" value="1"/>
</dbReference>
<dbReference type="UniPathway" id="UPA00148"/>
<evidence type="ECO:0000256" key="3">
    <source>
        <dbReference type="ARBA" id="ARBA00022603"/>
    </source>
</evidence>
<dbReference type="NCBIfam" id="TIGR02467">
    <property type="entry name" value="CbiE"/>
    <property type="match status" value="1"/>
</dbReference>
<reference evidence="8" key="2">
    <citation type="submission" date="2011-02" db="EMBL/GenBank/DDBJ databases">
        <title>The complete genome of Syntrophobotulus glycolicus DSM 8271.</title>
        <authorList>
            <person name="Lucas S."/>
            <person name="Copeland A."/>
            <person name="Lapidus A."/>
            <person name="Bruce D."/>
            <person name="Goodwin L."/>
            <person name="Pitluck S."/>
            <person name="Kyrpides N."/>
            <person name="Mavromatis K."/>
            <person name="Pagani I."/>
            <person name="Ivanova N."/>
            <person name="Mikhailova N."/>
            <person name="Chertkov O."/>
            <person name="Held B."/>
            <person name="Detter J.C."/>
            <person name="Tapia R."/>
            <person name="Han C."/>
            <person name="Land M."/>
            <person name="Hauser L."/>
            <person name="Markowitz V."/>
            <person name="Cheng J.-F."/>
            <person name="Hugenholtz P."/>
            <person name="Woyke T."/>
            <person name="Wu D."/>
            <person name="Spring S."/>
            <person name="Schroeder M."/>
            <person name="Brambilla E."/>
            <person name="Klenk H.-P."/>
            <person name="Eisen J.A."/>
        </authorList>
    </citation>
    <scope>NUCLEOTIDE SEQUENCE [LARGE SCALE GENOMIC DNA]</scope>
    <source>
        <strain evidence="8">DSM 8271 / FlGlyR</strain>
    </source>
</reference>
<dbReference type="InterPro" id="IPR014008">
    <property type="entry name" value="Cbl_synth_MTase_CbiT"/>
</dbReference>
<keyword evidence="3 7" id="KW-0489">Methyltransferase</keyword>
<dbReference type="GO" id="GO:0032259">
    <property type="term" value="P:methylation"/>
    <property type="evidence" value="ECO:0007669"/>
    <property type="project" value="UniProtKB-KW"/>
</dbReference>
<evidence type="ECO:0000256" key="2">
    <source>
        <dbReference type="ARBA" id="ARBA00022573"/>
    </source>
</evidence>
<dbReference type="CDD" id="cd11644">
    <property type="entry name" value="Precorrin-6Y-MT"/>
    <property type="match status" value="1"/>
</dbReference>
<dbReference type="GO" id="GO:0008276">
    <property type="term" value="F:protein methyltransferase activity"/>
    <property type="evidence" value="ECO:0007669"/>
    <property type="project" value="InterPro"/>
</dbReference>
<protein>
    <submittedName>
        <fullName evidence="7">Precorrin-6y C5,15-methyltransferase (Decarboxylating), CbiE subunit</fullName>
        <ecNumber evidence="7">2.1.1.132</ecNumber>
    </submittedName>
</protein>
<dbReference type="eggNOG" id="COG2241">
    <property type="taxonomic scope" value="Bacteria"/>
</dbReference>
<dbReference type="GO" id="GO:0009236">
    <property type="term" value="P:cobalamin biosynthetic process"/>
    <property type="evidence" value="ECO:0007669"/>
    <property type="project" value="UniProtKB-UniPathway"/>
</dbReference>
<dbReference type="RefSeq" id="WP_013625974.1">
    <property type="nucleotide sequence ID" value="NC_015172.1"/>
</dbReference>
<feature type="domain" description="Tetrapyrrole methylase" evidence="6">
    <location>
        <begin position="4"/>
        <end position="189"/>
    </location>
</feature>
<dbReference type="Gene3D" id="3.30.950.10">
    <property type="entry name" value="Methyltransferase, Cobalt-precorrin-4 Transmethylase, Domain 2"/>
    <property type="match status" value="1"/>
</dbReference>
<keyword evidence="8" id="KW-1185">Reference proteome</keyword>
<name>F0SZ36_SYNGF</name>
<dbReference type="EMBL" id="CP002547">
    <property type="protein sequence ID" value="ADY57154.1"/>
    <property type="molecule type" value="Genomic_DNA"/>
</dbReference>
<keyword evidence="5" id="KW-0949">S-adenosyl-L-methionine</keyword>
<dbReference type="GO" id="GO:0046025">
    <property type="term" value="F:precorrin-6Y C5,15-methyltransferase (decarboxylating) activity"/>
    <property type="evidence" value="ECO:0007669"/>
    <property type="project" value="UniProtKB-EC"/>
</dbReference>
<dbReference type="InterPro" id="IPR050714">
    <property type="entry name" value="Cobalamin_biosynth_MTase"/>
</dbReference>
<dbReference type="Proteomes" id="UP000007488">
    <property type="component" value="Chromosome"/>
</dbReference>
<reference evidence="7 8" key="1">
    <citation type="journal article" date="2011" name="Stand. Genomic Sci.">
        <title>Complete genome sequence of Syntrophobotulus glycolicus type strain (FlGlyR).</title>
        <authorList>
            <person name="Han C."/>
            <person name="Mwirichia R."/>
            <person name="Chertkov O."/>
            <person name="Held B."/>
            <person name="Lapidus A."/>
            <person name="Nolan M."/>
            <person name="Lucas S."/>
            <person name="Hammon N."/>
            <person name="Deshpande S."/>
            <person name="Cheng J.F."/>
            <person name="Tapia R."/>
            <person name="Goodwin L."/>
            <person name="Pitluck S."/>
            <person name="Huntemann M."/>
            <person name="Liolios K."/>
            <person name="Ivanova N."/>
            <person name="Pagani I."/>
            <person name="Mavromatis K."/>
            <person name="Ovchinikova G."/>
            <person name="Pati A."/>
            <person name="Chen A."/>
            <person name="Palaniappan K."/>
            <person name="Land M."/>
            <person name="Hauser L."/>
            <person name="Brambilla E.M."/>
            <person name="Rohde M."/>
            <person name="Spring S."/>
            <person name="Sikorski J."/>
            <person name="Goker M."/>
            <person name="Woyke T."/>
            <person name="Bristow J."/>
            <person name="Eisen J.A."/>
            <person name="Markowitz V."/>
            <person name="Hugenholtz P."/>
            <person name="Kyrpides N.C."/>
            <person name="Klenk H.P."/>
            <person name="Detter J.C."/>
        </authorList>
    </citation>
    <scope>NUCLEOTIDE SEQUENCE [LARGE SCALE GENOMIC DNA]</scope>
    <source>
        <strain evidence="8">DSM 8271 / FlGlyR</strain>
    </source>
</reference>
<dbReference type="AlphaFoldDB" id="F0SZ36"/>
<organism evidence="7 8">
    <name type="scientific">Syntrophobotulus glycolicus (strain DSM 8271 / FlGlyR)</name>
    <dbReference type="NCBI Taxonomy" id="645991"/>
    <lineage>
        <taxon>Bacteria</taxon>
        <taxon>Bacillati</taxon>
        <taxon>Bacillota</taxon>
        <taxon>Clostridia</taxon>
        <taxon>Eubacteriales</taxon>
        <taxon>Desulfitobacteriaceae</taxon>
        <taxon>Syntrophobotulus</taxon>
    </lineage>
</organism>
<dbReference type="InterPro" id="IPR006365">
    <property type="entry name" value="Cbl_synth_CobL"/>
</dbReference>
<evidence type="ECO:0000256" key="5">
    <source>
        <dbReference type="ARBA" id="ARBA00022691"/>
    </source>
</evidence>
<dbReference type="NCBIfam" id="TIGR02469">
    <property type="entry name" value="CbiT"/>
    <property type="match status" value="1"/>
</dbReference>
<dbReference type="Pfam" id="PF01135">
    <property type="entry name" value="PCMT"/>
    <property type="match status" value="1"/>
</dbReference>
<proteinExistence type="predicted"/>
<evidence type="ECO:0000313" key="8">
    <source>
        <dbReference type="Proteomes" id="UP000007488"/>
    </source>
</evidence>
<dbReference type="InterPro" id="IPR014777">
    <property type="entry name" value="4pyrrole_Mease_sub1"/>
</dbReference>